<evidence type="ECO:0000313" key="3">
    <source>
        <dbReference type="EMBL" id="CAB4195651.1"/>
    </source>
</evidence>
<sequence length="302" mass="32702">MSNVTIFKNQTAPTYAGKRELSPLAKALAAPDSTRRIQTNTNGTFKRIVNGEQIGNAVRGEINVIIVAALEKVSRVFYEAEYDPNAKATLPDCWSNLGDKPEAAASNQQSTNCAACPQNVKGSGKQGSRACRYQRRIAVLLEGDTSGDVYQFNIPAKSLFGKGTANVHPFESYKNYLPANGFSIDRVVTTIAYDLNADSMELLFSPVREISDEELELVTLAQEDPSTERLTKLVVAQADKVTKLPSAAAAPAARVSRTAEPEEEEDEEPIAAPVKRTYTKKAEATAIKPALASAMDAWADDE</sequence>
<reference evidence="4" key="1">
    <citation type="submission" date="2020-05" db="EMBL/GenBank/DDBJ databases">
        <authorList>
            <person name="Chiriac C."/>
            <person name="Salcher M."/>
            <person name="Ghai R."/>
            <person name="Kavagutti S V."/>
        </authorList>
    </citation>
    <scope>NUCLEOTIDE SEQUENCE</scope>
</reference>
<evidence type="ECO:0000256" key="1">
    <source>
        <dbReference type="SAM" id="MobiDB-lite"/>
    </source>
</evidence>
<gene>
    <name evidence="2" type="ORF">UFOVP1195_30</name>
    <name evidence="3" type="ORF">UFOVP1288_30</name>
    <name evidence="4" type="ORF">UFOVP1409_30</name>
</gene>
<accession>A0A6J5S7V3</accession>
<proteinExistence type="predicted"/>
<dbReference type="EMBL" id="LR797352">
    <property type="protein sequence ID" value="CAB4204946.1"/>
    <property type="molecule type" value="Genomic_DNA"/>
</dbReference>
<organism evidence="4">
    <name type="scientific">uncultured Caudovirales phage</name>
    <dbReference type="NCBI Taxonomy" id="2100421"/>
    <lineage>
        <taxon>Viruses</taxon>
        <taxon>Duplodnaviria</taxon>
        <taxon>Heunggongvirae</taxon>
        <taxon>Uroviricota</taxon>
        <taxon>Caudoviricetes</taxon>
        <taxon>Peduoviridae</taxon>
        <taxon>Maltschvirus</taxon>
        <taxon>Maltschvirus maltsch</taxon>
    </lineage>
</organism>
<protein>
    <submittedName>
        <fullName evidence="4">Uncharacterized protein</fullName>
    </submittedName>
</protein>
<evidence type="ECO:0000313" key="4">
    <source>
        <dbReference type="EMBL" id="CAB4204946.1"/>
    </source>
</evidence>
<evidence type="ECO:0000313" key="2">
    <source>
        <dbReference type="EMBL" id="CAB4190029.1"/>
    </source>
</evidence>
<name>A0A6J5S7V3_9CAUD</name>
<feature type="region of interest" description="Disordered" evidence="1">
    <location>
        <begin position="249"/>
        <end position="276"/>
    </location>
</feature>
<dbReference type="EMBL" id="LR797149">
    <property type="protein sequence ID" value="CAB4190029.1"/>
    <property type="molecule type" value="Genomic_DNA"/>
</dbReference>
<dbReference type="EMBL" id="LR797238">
    <property type="protein sequence ID" value="CAB4195651.1"/>
    <property type="molecule type" value="Genomic_DNA"/>
</dbReference>